<dbReference type="InterPro" id="IPR036047">
    <property type="entry name" value="F-box-like_dom_sf"/>
</dbReference>
<sequence>MSLHSTYSRQYDNTKNPSKIQRKLQKLTRSLRCFSSLTKNFKMTVTMLQLHSPSSTAIVKPPPLFIDSTHDTRLPLELWLEVLEHLTAPSIKALTRTCKIFRWIAQPLLFKLFVVRLHVSTHFPHTIRWDAHPTYARERLSLLEYPHIANAVEEVRILPTASSPSDNTQARAPGPLVSSIEEVIDDVFTALPSLGNLKRLVCHQIAFNPSRLLTLQRLHQLQELELQSCYTVCNTKSFPDLSSVPLETLTFDYPYSSLDFYRNSRFLAVFLQSPKLRRIFAGPAHDILFAITAIQPLDSLTTLEIPVSCLASSMFIPALASCSAVKELSLHMALGNNHLPQLDLELIPPEVLPELRSYRGPRMYAPLFTKDRDVTHVEITLSCQPDELSGTLLGLDADLESLTCKVHHLDAPLLKTIHTLFPSLKHLAISGAAVDIHSLSSFLDVAKMHRDLRSIHLTAQFGLPRLTASWRVIASRMFLTRLIQSYPALQTAKLTYQPESAMVWDRPAHMTELGPVADGKELRVEKQNDTMRKTSNLWEVFRGK</sequence>
<evidence type="ECO:0000313" key="3">
    <source>
        <dbReference type="Proteomes" id="UP000807353"/>
    </source>
</evidence>
<dbReference type="CDD" id="cd09917">
    <property type="entry name" value="F-box_SF"/>
    <property type="match status" value="1"/>
</dbReference>
<proteinExistence type="predicted"/>
<name>A0A9P5YA84_9AGAR</name>
<protein>
    <recommendedName>
        <fullName evidence="1">F-box domain-containing protein</fullName>
    </recommendedName>
</protein>
<dbReference type="EMBL" id="MU150257">
    <property type="protein sequence ID" value="KAF9464000.1"/>
    <property type="molecule type" value="Genomic_DNA"/>
</dbReference>
<comment type="caution">
    <text evidence="2">The sequence shown here is derived from an EMBL/GenBank/DDBJ whole genome shotgun (WGS) entry which is preliminary data.</text>
</comment>
<dbReference type="SUPFAM" id="SSF81383">
    <property type="entry name" value="F-box domain"/>
    <property type="match status" value="1"/>
</dbReference>
<organism evidence="2 3">
    <name type="scientific">Collybia nuda</name>
    <dbReference type="NCBI Taxonomy" id="64659"/>
    <lineage>
        <taxon>Eukaryota</taxon>
        <taxon>Fungi</taxon>
        <taxon>Dikarya</taxon>
        <taxon>Basidiomycota</taxon>
        <taxon>Agaricomycotina</taxon>
        <taxon>Agaricomycetes</taxon>
        <taxon>Agaricomycetidae</taxon>
        <taxon>Agaricales</taxon>
        <taxon>Tricholomatineae</taxon>
        <taxon>Clitocybaceae</taxon>
        <taxon>Collybia</taxon>
    </lineage>
</organism>
<dbReference type="OrthoDB" id="2886535at2759"/>
<evidence type="ECO:0000259" key="1">
    <source>
        <dbReference type="Pfam" id="PF00646"/>
    </source>
</evidence>
<accession>A0A9P5YA84</accession>
<evidence type="ECO:0000313" key="2">
    <source>
        <dbReference type="EMBL" id="KAF9464000.1"/>
    </source>
</evidence>
<feature type="domain" description="F-box" evidence="1">
    <location>
        <begin position="73"/>
        <end position="102"/>
    </location>
</feature>
<keyword evidence="3" id="KW-1185">Reference proteome</keyword>
<reference evidence="2" key="1">
    <citation type="submission" date="2020-11" db="EMBL/GenBank/DDBJ databases">
        <authorList>
            <consortium name="DOE Joint Genome Institute"/>
            <person name="Ahrendt S."/>
            <person name="Riley R."/>
            <person name="Andreopoulos W."/>
            <person name="Labutti K."/>
            <person name="Pangilinan J."/>
            <person name="Ruiz-Duenas F.J."/>
            <person name="Barrasa J.M."/>
            <person name="Sanchez-Garcia M."/>
            <person name="Camarero S."/>
            <person name="Miyauchi S."/>
            <person name="Serrano A."/>
            <person name="Linde D."/>
            <person name="Babiker R."/>
            <person name="Drula E."/>
            <person name="Ayuso-Fernandez I."/>
            <person name="Pacheco R."/>
            <person name="Padilla G."/>
            <person name="Ferreira P."/>
            <person name="Barriuso J."/>
            <person name="Kellner H."/>
            <person name="Castanera R."/>
            <person name="Alfaro M."/>
            <person name="Ramirez L."/>
            <person name="Pisabarro A.G."/>
            <person name="Kuo A."/>
            <person name="Tritt A."/>
            <person name="Lipzen A."/>
            <person name="He G."/>
            <person name="Yan M."/>
            <person name="Ng V."/>
            <person name="Cullen D."/>
            <person name="Martin F."/>
            <person name="Rosso M.-N."/>
            <person name="Henrissat B."/>
            <person name="Hibbett D."/>
            <person name="Martinez A.T."/>
            <person name="Grigoriev I.V."/>
        </authorList>
    </citation>
    <scope>NUCLEOTIDE SEQUENCE</scope>
    <source>
        <strain evidence="2">CBS 247.69</strain>
    </source>
</reference>
<dbReference type="SUPFAM" id="SSF52047">
    <property type="entry name" value="RNI-like"/>
    <property type="match status" value="1"/>
</dbReference>
<dbReference type="Pfam" id="PF00646">
    <property type="entry name" value="F-box"/>
    <property type="match status" value="1"/>
</dbReference>
<dbReference type="AlphaFoldDB" id="A0A9P5YA84"/>
<dbReference type="InterPro" id="IPR001810">
    <property type="entry name" value="F-box_dom"/>
</dbReference>
<gene>
    <name evidence="2" type="ORF">BDZ94DRAFT_1257352</name>
</gene>
<dbReference type="Proteomes" id="UP000807353">
    <property type="component" value="Unassembled WGS sequence"/>
</dbReference>